<dbReference type="Proteomes" id="UP001164746">
    <property type="component" value="Chromosome 10"/>
</dbReference>
<proteinExistence type="predicted"/>
<evidence type="ECO:0000256" key="1">
    <source>
        <dbReference type="SAM" id="MobiDB-lite"/>
    </source>
</evidence>
<dbReference type="EMBL" id="CP111021">
    <property type="protein sequence ID" value="WAR16639.1"/>
    <property type="molecule type" value="Genomic_DNA"/>
</dbReference>
<feature type="region of interest" description="Disordered" evidence="1">
    <location>
        <begin position="116"/>
        <end position="141"/>
    </location>
</feature>
<protein>
    <recommendedName>
        <fullName evidence="4">Nuclease HARBI1</fullName>
    </recommendedName>
</protein>
<name>A0ABY7F789_MYAAR</name>
<gene>
    <name evidence="2" type="ORF">MAR_031233</name>
</gene>
<keyword evidence="3" id="KW-1185">Reference proteome</keyword>
<organism evidence="2 3">
    <name type="scientific">Mya arenaria</name>
    <name type="common">Soft-shell clam</name>
    <dbReference type="NCBI Taxonomy" id="6604"/>
    <lineage>
        <taxon>Eukaryota</taxon>
        <taxon>Metazoa</taxon>
        <taxon>Spiralia</taxon>
        <taxon>Lophotrochozoa</taxon>
        <taxon>Mollusca</taxon>
        <taxon>Bivalvia</taxon>
        <taxon>Autobranchia</taxon>
        <taxon>Heteroconchia</taxon>
        <taxon>Euheterodonta</taxon>
        <taxon>Imparidentia</taxon>
        <taxon>Neoheterodontei</taxon>
        <taxon>Myida</taxon>
        <taxon>Myoidea</taxon>
        <taxon>Myidae</taxon>
        <taxon>Mya</taxon>
    </lineage>
</organism>
<sequence length="154" mass="17252">LIGNEITPKVNRNNAISARQKILITLRYLATGPLQLNGSDLHKVSQPTVSRVLTRVIDVLSTPEIRWLLTPYLATQNAEEGYNRSHKITRALVERSIGQLKKSICKERGIPINCDDDYDDEDDNADDQLAQGVQQPPNVAGNRFRNHVAATYFS</sequence>
<evidence type="ECO:0000313" key="3">
    <source>
        <dbReference type="Proteomes" id="UP001164746"/>
    </source>
</evidence>
<evidence type="ECO:0000313" key="2">
    <source>
        <dbReference type="EMBL" id="WAR16639.1"/>
    </source>
</evidence>
<feature type="non-terminal residue" evidence="2">
    <location>
        <position position="154"/>
    </location>
</feature>
<reference evidence="2" key="1">
    <citation type="submission" date="2022-11" db="EMBL/GenBank/DDBJ databases">
        <title>Centuries of genome instability and evolution in soft-shell clam transmissible cancer (bioRxiv).</title>
        <authorList>
            <person name="Hart S.F.M."/>
            <person name="Yonemitsu M.A."/>
            <person name="Giersch R.M."/>
            <person name="Beal B.F."/>
            <person name="Arriagada G."/>
            <person name="Davis B.W."/>
            <person name="Ostrander E.A."/>
            <person name="Goff S.P."/>
            <person name="Metzger M.J."/>
        </authorList>
    </citation>
    <scope>NUCLEOTIDE SEQUENCE</scope>
    <source>
        <strain evidence="2">MELC-2E11</strain>
        <tissue evidence="2">Siphon/mantle</tissue>
    </source>
</reference>
<feature type="compositionally biased region" description="Acidic residues" evidence="1">
    <location>
        <begin position="116"/>
        <end position="126"/>
    </location>
</feature>
<evidence type="ECO:0008006" key="4">
    <source>
        <dbReference type="Google" id="ProtNLM"/>
    </source>
</evidence>
<feature type="non-terminal residue" evidence="2">
    <location>
        <position position="1"/>
    </location>
</feature>
<accession>A0ABY7F789</accession>